<reference evidence="2 3" key="1">
    <citation type="submission" date="2015-10" db="EMBL/GenBank/DDBJ databases">
        <title>Conservation of the essential genome among Caulobacter and Brevundimonas species.</title>
        <authorList>
            <person name="Scott D."/>
            <person name="Ely B."/>
        </authorList>
    </citation>
    <scope>NUCLEOTIDE SEQUENCE [LARGE SCALE GENOMIC DNA]</scope>
    <source>
        <strain evidence="2 3">CB4</strain>
    </source>
</reference>
<dbReference type="RefSeq" id="WP_062150413.1">
    <property type="nucleotide sequence ID" value="NZ_CP013002.1"/>
</dbReference>
<dbReference type="Pfam" id="PF03781">
    <property type="entry name" value="FGE-sulfatase"/>
    <property type="match status" value="1"/>
</dbReference>
<dbReference type="PANTHER" id="PTHR23150">
    <property type="entry name" value="SULFATASE MODIFYING FACTOR 1, 2"/>
    <property type="match status" value="1"/>
</dbReference>
<dbReference type="InterPro" id="IPR005532">
    <property type="entry name" value="SUMF_dom"/>
</dbReference>
<feature type="domain" description="Sulfatase-modifying factor enzyme-like" evidence="1">
    <location>
        <begin position="143"/>
        <end position="368"/>
    </location>
</feature>
<accession>A0A0P0P2Z6</accession>
<organism evidence="2 3">
    <name type="scientific">Caulobacter henricii</name>
    <dbReference type="NCBI Taxonomy" id="69395"/>
    <lineage>
        <taxon>Bacteria</taxon>
        <taxon>Pseudomonadati</taxon>
        <taxon>Pseudomonadota</taxon>
        <taxon>Alphaproteobacteria</taxon>
        <taxon>Caulobacterales</taxon>
        <taxon>Caulobacteraceae</taxon>
        <taxon>Caulobacter</taxon>
    </lineage>
</organism>
<name>A0A0P0P2Z6_9CAUL</name>
<proteinExistence type="predicted"/>
<dbReference type="EMBL" id="CP013002">
    <property type="protein sequence ID" value="ALL14909.1"/>
    <property type="molecule type" value="Genomic_DNA"/>
</dbReference>
<sequence>MLDTQAGETWQIEAKNHSPNLYNKPVWVSVHRGQTCLEGTPEILGKAKMFAGTGSSEVKILSGGGRYMIGVHAQSPFTGAVGYISTFEYTLTATRGGSGGDRLAPGEVVQVAADIGPATASTVASRADATTVAGQTIKDCPTCPEMLVLPAGQFMMGSLSTEIGRGRDEGPRHPVTFTAPFAIGRTEVTFEQWNVCVDAGGCLHRPADEGWGQATRPIINVSWSDARAYAAWLSESTGQKYFLPSESEWEYAARAGGDTAWSTGDAIIIDDANLLSQFGKTVAVGGFPPNAFGLHDMHGNVAEWVQDCYDDTGYFGAPADGGARTGTCVRGVVRGGGFADEPALTRSAARRPSPLGQRLPSVGFRVARAL</sequence>
<gene>
    <name evidence="2" type="ORF">AQ619_16905</name>
</gene>
<dbReference type="SUPFAM" id="SSF56436">
    <property type="entry name" value="C-type lectin-like"/>
    <property type="match status" value="1"/>
</dbReference>
<dbReference type="InterPro" id="IPR051043">
    <property type="entry name" value="Sulfatase_Mod_Factor_Kinase"/>
</dbReference>
<evidence type="ECO:0000259" key="1">
    <source>
        <dbReference type="Pfam" id="PF03781"/>
    </source>
</evidence>
<dbReference type="Gene3D" id="3.90.1580.10">
    <property type="entry name" value="paralog of FGE (formylglycine-generating enzyme)"/>
    <property type="match status" value="1"/>
</dbReference>
<dbReference type="KEGG" id="chq:AQ619_16905"/>
<evidence type="ECO:0000313" key="2">
    <source>
        <dbReference type="EMBL" id="ALL14909.1"/>
    </source>
</evidence>
<dbReference type="AlphaFoldDB" id="A0A0P0P2Z6"/>
<dbReference type="GO" id="GO:0120147">
    <property type="term" value="F:formylglycine-generating oxidase activity"/>
    <property type="evidence" value="ECO:0007669"/>
    <property type="project" value="TreeGrafter"/>
</dbReference>
<dbReference type="Proteomes" id="UP000056905">
    <property type="component" value="Chromosome"/>
</dbReference>
<protein>
    <recommendedName>
        <fullName evidence="1">Sulfatase-modifying factor enzyme-like domain-containing protein</fullName>
    </recommendedName>
</protein>
<dbReference type="InterPro" id="IPR016187">
    <property type="entry name" value="CTDL_fold"/>
</dbReference>
<evidence type="ECO:0000313" key="3">
    <source>
        <dbReference type="Proteomes" id="UP000056905"/>
    </source>
</evidence>
<dbReference type="PANTHER" id="PTHR23150:SF35">
    <property type="entry name" value="BLL6746 PROTEIN"/>
    <property type="match status" value="1"/>
</dbReference>
<keyword evidence="3" id="KW-1185">Reference proteome</keyword>
<dbReference type="STRING" id="69395.AQ619_16905"/>
<dbReference type="InterPro" id="IPR042095">
    <property type="entry name" value="SUMF_sf"/>
</dbReference>